<organism evidence="3 4">
    <name type="scientific">Actinoplanes cyaneus</name>
    <dbReference type="NCBI Taxonomy" id="52696"/>
    <lineage>
        <taxon>Bacteria</taxon>
        <taxon>Bacillati</taxon>
        <taxon>Actinomycetota</taxon>
        <taxon>Actinomycetes</taxon>
        <taxon>Micromonosporales</taxon>
        <taxon>Micromonosporaceae</taxon>
        <taxon>Actinoplanes</taxon>
    </lineage>
</organism>
<evidence type="ECO:0000313" key="3">
    <source>
        <dbReference type="EMBL" id="GID64532.1"/>
    </source>
</evidence>
<feature type="compositionally biased region" description="Low complexity" evidence="1">
    <location>
        <begin position="22"/>
        <end position="32"/>
    </location>
</feature>
<feature type="compositionally biased region" description="Basic and acidic residues" evidence="1">
    <location>
        <begin position="36"/>
        <end position="45"/>
    </location>
</feature>
<keyword evidence="2" id="KW-0812">Transmembrane</keyword>
<keyword evidence="4" id="KW-1185">Reference proteome</keyword>
<dbReference type="AlphaFoldDB" id="A0A919IHM4"/>
<dbReference type="RefSeq" id="WP_203740025.1">
    <property type="nucleotide sequence ID" value="NZ_BAAAUC010000034.1"/>
</dbReference>
<evidence type="ECO:0000256" key="2">
    <source>
        <dbReference type="SAM" id="Phobius"/>
    </source>
</evidence>
<name>A0A919IHM4_9ACTN</name>
<comment type="caution">
    <text evidence="3">The sequence shown here is derived from an EMBL/GenBank/DDBJ whole genome shotgun (WGS) entry which is preliminary data.</text>
</comment>
<dbReference type="Proteomes" id="UP000619479">
    <property type="component" value="Unassembled WGS sequence"/>
</dbReference>
<reference evidence="3" key="1">
    <citation type="submission" date="2021-01" db="EMBL/GenBank/DDBJ databases">
        <title>Whole genome shotgun sequence of Actinoplanes cyaneus NBRC 14990.</title>
        <authorList>
            <person name="Komaki H."/>
            <person name="Tamura T."/>
        </authorList>
    </citation>
    <scope>NUCLEOTIDE SEQUENCE</scope>
    <source>
        <strain evidence="3">NBRC 14990</strain>
    </source>
</reference>
<feature type="region of interest" description="Disordered" evidence="1">
    <location>
        <begin position="1"/>
        <end position="200"/>
    </location>
</feature>
<accession>A0A919IHM4</accession>
<proteinExistence type="predicted"/>
<evidence type="ECO:0000256" key="1">
    <source>
        <dbReference type="SAM" id="MobiDB-lite"/>
    </source>
</evidence>
<keyword evidence="2" id="KW-1133">Transmembrane helix</keyword>
<feature type="compositionally biased region" description="Low complexity" evidence="1">
    <location>
        <begin position="170"/>
        <end position="189"/>
    </location>
</feature>
<gene>
    <name evidence="3" type="ORF">Acy02nite_24130</name>
</gene>
<keyword evidence="2" id="KW-0472">Membrane</keyword>
<dbReference type="EMBL" id="BOMH01000017">
    <property type="protein sequence ID" value="GID64532.1"/>
    <property type="molecule type" value="Genomic_DNA"/>
</dbReference>
<protein>
    <submittedName>
        <fullName evidence="3">Uncharacterized protein</fullName>
    </submittedName>
</protein>
<sequence>MDRIAIDGVMPESGAPAPSPSPSSSSSAGSSALPQRRKDGRDRIYRQPAGQQGSSAIGPVEPPAGGWFGDAEDAGGSEPVPPSPGAPATSSYEPSSGAHSYEPPAAAPDYGPASPGGPGRASFGFTAGPISGNRPLGGRDDDGAFPVAEPEAGGLPVVRRHPGEPPAAPPVAAAADRAAPQAPATQPSPVDSGFPSWEGATWADTLDVPRAMPGQAPAAAPATRPAPFVPRRRSRLVTAGMSLLGTIAVLVIAVTGVVYYSGPDSKITDVLNLGGGSSTTTTSRLVTAPINGRTKAAFEMLAASDRIRVSIADIGDDLFRISTPDGSPLRPSPQLTDDAVRLQVNRDGAGTDGQVEVVLAARVRWTLRFSGYAAECDVDLGEGRVDGIELVGGTRRAVMALSKASRTVPVKIVGGVEDLTLRAPAGNPIRVKVGGGATTVTAGARTLRDVAPGSTLTPKDWNTTGRYDVETASKIALLSVEAG</sequence>
<feature type="transmembrane region" description="Helical" evidence="2">
    <location>
        <begin position="236"/>
        <end position="260"/>
    </location>
</feature>
<feature type="compositionally biased region" description="Polar residues" evidence="1">
    <location>
        <begin position="88"/>
        <end position="98"/>
    </location>
</feature>
<evidence type="ECO:0000313" key="4">
    <source>
        <dbReference type="Proteomes" id="UP000619479"/>
    </source>
</evidence>